<keyword evidence="8" id="KW-1185">Reference proteome</keyword>
<feature type="transmembrane region" description="Helical" evidence="6">
    <location>
        <begin position="55"/>
        <end position="77"/>
    </location>
</feature>
<keyword evidence="3 6" id="KW-0812">Transmembrane</keyword>
<protein>
    <submittedName>
        <fullName evidence="7">Membrane-spanning 4-domains subfamily A member 15-like</fullName>
    </submittedName>
</protein>
<evidence type="ECO:0000256" key="2">
    <source>
        <dbReference type="ARBA" id="ARBA00009565"/>
    </source>
</evidence>
<proteinExistence type="inferred from homology"/>
<comment type="caution">
    <text evidence="7">The sequence shown here is derived from an EMBL/GenBank/DDBJ whole genome shotgun (WGS) entry which is preliminary data.</text>
</comment>
<dbReference type="GO" id="GO:0016020">
    <property type="term" value="C:membrane"/>
    <property type="evidence" value="ECO:0007669"/>
    <property type="project" value="UniProtKB-SubCell"/>
</dbReference>
<keyword evidence="4 6" id="KW-1133">Transmembrane helix</keyword>
<evidence type="ECO:0000256" key="3">
    <source>
        <dbReference type="ARBA" id="ARBA00022692"/>
    </source>
</evidence>
<keyword evidence="5 6" id="KW-0472">Membrane</keyword>
<dbReference type="EMBL" id="AKCR02000633">
    <property type="protein sequence ID" value="PKK16903.1"/>
    <property type="molecule type" value="Genomic_DNA"/>
</dbReference>
<gene>
    <name evidence="7" type="ORF">A306_00014983</name>
</gene>
<dbReference type="PANTHER" id="PTHR23320">
    <property type="entry name" value="MEMBRANE-SPANNING 4-DOMAINS SUBFAMILY A MS4A -RELATED"/>
    <property type="match status" value="1"/>
</dbReference>
<dbReference type="Pfam" id="PF04103">
    <property type="entry name" value="CD20"/>
    <property type="match status" value="1"/>
</dbReference>
<dbReference type="AlphaFoldDB" id="A0A2I0LHR4"/>
<evidence type="ECO:0000256" key="6">
    <source>
        <dbReference type="SAM" id="Phobius"/>
    </source>
</evidence>
<sequence>MAATAVTDSGGVRIITEVIPASDPRAAQLAAGSQPPTPAGTSFRVRGFRRAQPKVLGIIHIFSGIIHICFGIILTLAEHGSPSLPVASGIFFWLGLLLLVSGSLLVESEKRENILLLPAERTEPLVADVTRGDTPAQVKTCCVVNAAVALSTLVAMLLHATAISRNVPGCDKMLPYQPKPEWCFNPENKMLSNGLDSIFVLFSLLEFCAAVAAVTFGCAAVQQHNYTRMAM</sequence>
<evidence type="ECO:0000256" key="4">
    <source>
        <dbReference type="ARBA" id="ARBA00022989"/>
    </source>
</evidence>
<feature type="transmembrane region" description="Helical" evidence="6">
    <location>
        <begin position="141"/>
        <end position="163"/>
    </location>
</feature>
<name>A0A2I0LHR4_COLLI</name>
<evidence type="ECO:0000256" key="5">
    <source>
        <dbReference type="ARBA" id="ARBA00023136"/>
    </source>
</evidence>
<feature type="transmembrane region" description="Helical" evidence="6">
    <location>
        <begin position="198"/>
        <end position="221"/>
    </location>
</feature>
<feature type="transmembrane region" description="Helical" evidence="6">
    <location>
        <begin position="83"/>
        <end position="106"/>
    </location>
</feature>
<dbReference type="STRING" id="8932.A0A2I0LHR4"/>
<comment type="similarity">
    <text evidence="2">Belongs to the MS4A family.</text>
</comment>
<accession>A0A2I0LHR4</accession>
<dbReference type="InterPro" id="IPR007237">
    <property type="entry name" value="CD20-like"/>
</dbReference>
<dbReference type="Proteomes" id="UP000053872">
    <property type="component" value="Unassembled WGS sequence"/>
</dbReference>
<dbReference type="PANTHER" id="PTHR23320:SF128">
    <property type="entry name" value="MEMBRANE-SPANNING 4-DOMAINS SUBFAMILY A MEMBER 4A"/>
    <property type="match status" value="1"/>
</dbReference>
<reference evidence="7 8" key="1">
    <citation type="journal article" date="2013" name="Science">
        <title>Genomic diversity and evolution of the head crest in the rock pigeon.</title>
        <authorList>
            <person name="Shapiro M.D."/>
            <person name="Kronenberg Z."/>
            <person name="Li C."/>
            <person name="Domyan E.T."/>
            <person name="Pan H."/>
            <person name="Campbell M."/>
            <person name="Tan H."/>
            <person name="Huff C.D."/>
            <person name="Hu H."/>
            <person name="Vickrey A.I."/>
            <person name="Nielsen S.C."/>
            <person name="Stringham S.A."/>
            <person name="Hu H."/>
            <person name="Willerslev E."/>
            <person name="Gilbert M.T."/>
            <person name="Yandell M."/>
            <person name="Zhang G."/>
            <person name="Wang J."/>
        </authorList>
    </citation>
    <scope>NUCLEOTIDE SEQUENCE [LARGE SCALE GENOMIC DNA]</scope>
    <source>
        <tissue evidence="7">Blood</tissue>
    </source>
</reference>
<evidence type="ECO:0000313" key="8">
    <source>
        <dbReference type="Proteomes" id="UP000053872"/>
    </source>
</evidence>
<evidence type="ECO:0000256" key="1">
    <source>
        <dbReference type="ARBA" id="ARBA00004141"/>
    </source>
</evidence>
<dbReference type="InParanoid" id="A0A2I0LHR4"/>
<dbReference type="InterPro" id="IPR030417">
    <property type="entry name" value="MS4A"/>
</dbReference>
<evidence type="ECO:0000313" key="7">
    <source>
        <dbReference type="EMBL" id="PKK16903.1"/>
    </source>
</evidence>
<comment type="subcellular location">
    <subcellularLocation>
        <location evidence="1">Membrane</location>
        <topology evidence="1">Multi-pass membrane protein</topology>
    </subcellularLocation>
</comment>
<organism evidence="7 8">
    <name type="scientific">Columba livia</name>
    <name type="common">Rock dove</name>
    <dbReference type="NCBI Taxonomy" id="8932"/>
    <lineage>
        <taxon>Eukaryota</taxon>
        <taxon>Metazoa</taxon>
        <taxon>Chordata</taxon>
        <taxon>Craniata</taxon>
        <taxon>Vertebrata</taxon>
        <taxon>Euteleostomi</taxon>
        <taxon>Archelosauria</taxon>
        <taxon>Archosauria</taxon>
        <taxon>Dinosauria</taxon>
        <taxon>Saurischia</taxon>
        <taxon>Theropoda</taxon>
        <taxon>Coelurosauria</taxon>
        <taxon>Aves</taxon>
        <taxon>Neognathae</taxon>
        <taxon>Neoaves</taxon>
        <taxon>Columbimorphae</taxon>
        <taxon>Columbiformes</taxon>
        <taxon>Columbidae</taxon>
        <taxon>Columba</taxon>
    </lineage>
</organism>